<keyword evidence="2" id="KW-1185">Reference proteome</keyword>
<organism evidence="1 2">
    <name type="scientific">Mariniblastus fucicola</name>
    <dbReference type="NCBI Taxonomy" id="980251"/>
    <lineage>
        <taxon>Bacteria</taxon>
        <taxon>Pseudomonadati</taxon>
        <taxon>Planctomycetota</taxon>
        <taxon>Planctomycetia</taxon>
        <taxon>Pirellulales</taxon>
        <taxon>Pirellulaceae</taxon>
        <taxon>Mariniblastus</taxon>
    </lineage>
</organism>
<sequence>MSQSVLEAIRQGKWDYEPDFSSRKKKRFNSTPALPGTEEKVATLAERALLGLPLWHPEDRKTFDDSITGME</sequence>
<reference evidence="1 2" key="1">
    <citation type="submission" date="2019-08" db="EMBL/GenBank/DDBJ databases">
        <title>Deep-cultivation of Planctomycetes and their phenomic and genomic characterization uncovers novel biology.</title>
        <authorList>
            <person name="Wiegand S."/>
            <person name="Jogler M."/>
            <person name="Boedeker C."/>
            <person name="Pinto D."/>
            <person name="Vollmers J."/>
            <person name="Rivas-Marin E."/>
            <person name="Kohn T."/>
            <person name="Peeters S.H."/>
            <person name="Heuer A."/>
            <person name="Rast P."/>
            <person name="Oberbeckmann S."/>
            <person name="Bunk B."/>
            <person name="Jeske O."/>
            <person name="Meyerdierks A."/>
            <person name="Storesund J.E."/>
            <person name="Kallscheuer N."/>
            <person name="Luecker S."/>
            <person name="Lage O.M."/>
            <person name="Pohl T."/>
            <person name="Merkel B.J."/>
            <person name="Hornburger P."/>
            <person name="Mueller R.-W."/>
            <person name="Bruemmer F."/>
            <person name="Labrenz M."/>
            <person name="Spormann A.M."/>
            <person name="Op den Camp H."/>
            <person name="Overmann J."/>
            <person name="Amann R."/>
            <person name="Jetten M.S.M."/>
            <person name="Mascher T."/>
            <person name="Medema M.H."/>
            <person name="Devos D.P."/>
            <person name="Kaster A.-K."/>
            <person name="Ovreas L."/>
            <person name="Rohde M."/>
            <person name="Galperin M.Y."/>
            <person name="Jogler C."/>
        </authorList>
    </citation>
    <scope>NUCLEOTIDE SEQUENCE [LARGE SCALE GENOMIC DNA]</scope>
    <source>
        <strain evidence="1 2">FC18</strain>
    </source>
</reference>
<protein>
    <submittedName>
        <fullName evidence="1">Uncharacterized protein</fullName>
    </submittedName>
</protein>
<proteinExistence type="predicted"/>
<evidence type="ECO:0000313" key="2">
    <source>
        <dbReference type="Proteomes" id="UP000322214"/>
    </source>
</evidence>
<dbReference type="STRING" id="980251.GCA_001642875_02321"/>
<name>A0A5B9P394_9BACT</name>
<dbReference type="OrthoDB" id="274237at2"/>
<dbReference type="KEGG" id="mff:MFFC18_04940"/>
<dbReference type="AlphaFoldDB" id="A0A5B9P394"/>
<gene>
    <name evidence="1" type="ORF">MFFC18_04940</name>
</gene>
<dbReference type="RefSeq" id="WP_075084928.1">
    <property type="nucleotide sequence ID" value="NZ_CP042912.1"/>
</dbReference>
<evidence type="ECO:0000313" key="1">
    <source>
        <dbReference type="EMBL" id="QEG20644.1"/>
    </source>
</evidence>
<dbReference type="Proteomes" id="UP000322214">
    <property type="component" value="Chromosome"/>
</dbReference>
<accession>A0A5B9P394</accession>
<dbReference type="EMBL" id="CP042912">
    <property type="protein sequence ID" value="QEG20644.1"/>
    <property type="molecule type" value="Genomic_DNA"/>
</dbReference>